<dbReference type="Pfam" id="PF12781">
    <property type="entry name" value="AAA_9"/>
    <property type="match status" value="1"/>
</dbReference>
<organism evidence="19 20">
    <name type="scientific">Callorhinus ursinus</name>
    <name type="common">Northern fur seal</name>
    <dbReference type="NCBI Taxonomy" id="34884"/>
    <lineage>
        <taxon>Eukaryota</taxon>
        <taxon>Metazoa</taxon>
        <taxon>Chordata</taxon>
        <taxon>Craniata</taxon>
        <taxon>Vertebrata</taxon>
        <taxon>Euteleostomi</taxon>
        <taxon>Mammalia</taxon>
        <taxon>Eutheria</taxon>
        <taxon>Laurasiatheria</taxon>
        <taxon>Carnivora</taxon>
        <taxon>Caniformia</taxon>
        <taxon>Pinnipedia</taxon>
        <taxon>Otariidae</taxon>
        <taxon>Callorhinus</taxon>
    </lineage>
</organism>
<evidence type="ECO:0000256" key="12">
    <source>
        <dbReference type="ARBA" id="ARBA00023212"/>
    </source>
</evidence>
<dbReference type="GO" id="GO:0008569">
    <property type="term" value="F:minus-end-directed microtubule motor activity"/>
    <property type="evidence" value="ECO:0007669"/>
    <property type="project" value="InterPro"/>
</dbReference>
<evidence type="ECO:0000256" key="6">
    <source>
        <dbReference type="ARBA" id="ARBA00022741"/>
    </source>
</evidence>
<dbReference type="Pfam" id="PF03028">
    <property type="entry name" value="Dynein_heavy"/>
    <property type="match status" value="1"/>
</dbReference>
<dbReference type="Gene3D" id="3.40.50.300">
    <property type="entry name" value="P-loop containing nucleotide triphosphate hydrolases"/>
    <property type="match status" value="2"/>
</dbReference>
<dbReference type="InterPro" id="IPR043160">
    <property type="entry name" value="Dynein_C_barrel"/>
</dbReference>
<dbReference type="GO" id="GO:0007018">
    <property type="term" value="P:microtubule-based movement"/>
    <property type="evidence" value="ECO:0007669"/>
    <property type="project" value="InterPro"/>
</dbReference>
<dbReference type="FunFam" id="3.10.490.20:FF:000002">
    <property type="entry name" value="Dynein axonemal heavy chain 17"/>
    <property type="match status" value="1"/>
</dbReference>
<keyword evidence="8" id="KW-0243">Dynein</keyword>
<evidence type="ECO:0000259" key="17">
    <source>
        <dbReference type="Pfam" id="PF18198"/>
    </source>
</evidence>
<dbReference type="InterPro" id="IPR041228">
    <property type="entry name" value="Dynein_C"/>
</dbReference>
<feature type="domain" description="Dynein heavy chain C-terminal" evidence="18">
    <location>
        <begin position="784"/>
        <end position="1076"/>
    </location>
</feature>
<evidence type="ECO:0000256" key="11">
    <source>
        <dbReference type="ARBA" id="ARBA00023175"/>
    </source>
</evidence>
<evidence type="ECO:0000256" key="8">
    <source>
        <dbReference type="ARBA" id="ARBA00023017"/>
    </source>
</evidence>
<evidence type="ECO:0000256" key="9">
    <source>
        <dbReference type="ARBA" id="ARBA00023054"/>
    </source>
</evidence>
<evidence type="ECO:0000259" key="16">
    <source>
        <dbReference type="Pfam" id="PF12781"/>
    </source>
</evidence>
<keyword evidence="9 14" id="KW-0175">Coiled coil</keyword>
<dbReference type="AlphaFoldDB" id="A0A3Q7PF74"/>
<evidence type="ECO:0000256" key="14">
    <source>
        <dbReference type="SAM" id="Coils"/>
    </source>
</evidence>
<evidence type="ECO:0000256" key="3">
    <source>
        <dbReference type="ARBA" id="ARBA00022490"/>
    </source>
</evidence>
<evidence type="ECO:0000256" key="1">
    <source>
        <dbReference type="ARBA" id="ARBA00004430"/>
    </source>
</evidence>
<keyword evidence="12" id="KW-0206">Cytoskeleton</keyword>
<dbReference type="Gene3D" id="1.20.1270.280">
    <property type="match status" value="1"/>
</dbReference>
<dbReference type="FunFam" id="3.40.50.300:FF:000411">
    <property type="entry name" value="dynein heavy chain 17, axonemal"/>
    <property type="match status" value="1"/>
</dbReference>
<dbReference type="GO" id="GO:0031514">
    <property type="term" value="C:motile cilium"/>
    <property type="evidence" value="ECO:0007669"/>
    <property type="project" value="UniProtKB-ARBA"/>
</dbReference>
<dbReference type="GO" id="GO:0005524">
    <property type="term" value="F:ATP binding"/>
    <property type="evidence" value="ECO:0007669"/>
    <property type="project" value="UniProtKB-KW"/>
</dbReference>
<keyword evidence="10" id="KW-0969">Cilium</keyword>
<dbReference type="PANTHER" id="PTHR46961:SF14">
    <property type="entry name" value="DYNEIN HEAVY CHAIN 11, AXONEMAL"/>
    <property type="match status" value="1"/>
</dbReference>
<evidence type="ECO:0000313" key="20">
    <source>
        <dbReference type="RefSeq" id="XP_025728782.1"/>
    </source>
</evidence>
<feature type="domain" description="Dynein heavy chain ATP-binding dynein motor region" evidence="16">
    <location>
        <begin position="29"/>
        <end position="246"/>
    </location>
</feature>
<reference evidence="20" key="2">
    <citation type="submission" date="2025-08" db="UniProtKB">
        <authorList>
            <consortium name="RefSeq"/>
        </authorList>
    </citation>
    <scope>IDENTIFICATION</scope>
    <source>
        <tissue evidence="20">Blood</tissue>
    </source>
</reference>
<dbReference type="FunFam" id="1.10.8.1220:FF:000001">
    <property type="entry name" value="Dynein axonemal heavy chain 5"/>
    <property type="match status" value="1"/>
</dbReference>
<dbReference type="InterPro" id="IPR027417">
    <property type="entry name" value="P-loop_NTPase"/>
</dbReference>
<dbReference type="Proteomes" id="UP000286641">
    <property type="component" value="Unplaced"/>
</dbReference>
<dbReference type="Gene3D" id="1.10.8.1220">
    <property type="match status" value="1"/>
</dbReference>
<dbReference type="RefSeq" id="XP_025728782.1">
    <property type="nucleotide sequence ID" value="XM_025872997.1"/>
</dbReference>
<dbReference type="Gene3D" id="1.10.8.720">
    <property type="entry name" value="Region D6 of dynein motor"/>
    <property type="match status" value="1"/>
</dbReference>
<dbReference type="InterPro" id="IPR042219">
    <property type="entry name" value="AAA_lid_11_sf"/>
</dbReference>
<dbReference type="GO" id="GO:0005874">
    <property type="term" value="C:microtubule"/>
    <property type="evidence" value="ECO:0007669"/>
    <property type="project" value="UniProtKB-KW"/>
</dbReference>
<dbReference type="Pfam" id="PF18198">
    <property type="entry name" value="AAA_lid_11"/>
    <property type="match status" value="1"/>
</dbReference>
<dbReference type="Pfam" id="PF18199">
    <property type="entry name" value="Dynein_C"/>
    <property type="match status" value="1"/>
</dbReference>
<evidence type="ECO:0000256" key="13">
    <source>
        <dbReference type="ARBA" id="ARBA00023273"/>
    </source>
</evidence>
<evidence type="ECO:0000256" key="2">
    <source>
        <dbReference type="ARBA" id="ARBA00008887"/>
    </source>
</evidence>
<feature type="domain" description="Dynein heavy chain AAA lid" evidence="17">
    <location>
        <begin position="639"/>
        <end position="775"/>
    </location>
</feature>
<dbReference type="GO" id="GO:0051959">
    <property type="term" value="F:dynein light intermediate chain binding"/>
    <property type="evidence" value="ECO:0007669"/>
    <property type="project" value="InterPro"/>
</dbReference>
<keyword evidence="7" id="KW-0067">ATP-binding</keyword>
<comment type="subcellular location">
    <subcellularLocation>
        <location evidence="1">Cytoplasm</location>
        <location evidence="1">Cytoskeleton</location>
        <location evidence="1">Cilium axoneme</location>
    </subcellularLocation>
</comment>
<keyword evidence="4" id="KW-0493">Microtubule</keyword>
<feature type="coiled-coil region" evidence="14">
    <location>
        <begin position="236"/>
        <end position="263"/>
    </location>
</feature>
<name>A0A3Q7PF74_CALUR</name>
<proteinExistence type="inferred from homology"/>
<dbReference type="PANTHER" id="PTHR46961">
    <property type="entry name" value="DYNEIN HEAVY CHAIN 1, AXONEMAL-LIKE PROTEIN"/>
    <property type="match status" value="1"/>
</dbReference>
<dbReference type="GeneID" id="112824968"/>
<evidence type="ECO:0000313" key="19">
    <source>
        <dbReference type="Proteomes" id="UP000286641"/>
    </source>
</evidence>
<keyword evidence="11" id="KW-0505">Motor protein</keyword>
<keyword evidence="19" id="KW-1185">Reference proteome</keyword>
<evidence type="ECO:0000256" key="7">
    <source>
        <dbReference type="ARBA" id="ARBA00022840"/>
    </source>
</evidence>
<dbReference type="FunFam" id="3.40.50.300:FF:000049">
    <property type="entry name" value="Dynein, axonemal, heavy chain 5"/>
    <property type="match status" value="1"/>
</dbReference>
<evidence type="ECO:0000256" key="10">
    <source>
        <dbReference type="ARBA" id="ARBA00023069"/>
    </source>
</evidence>
<reference key="1">
    <citation type="submission" date="2019-01" db="UniProtKB">
        <authorList>
            <consortium name="RefSeq"/>
        </authorList>
    </citation>
    <scope>IDENTIFICATION</scope>
</reference>
<dbReference type="CTD" id="8701"/>
<feature type="domain" description="Dynein heavy chain region D6 P-loop" evidence="15">
    <location>
        <begin position="487"/>
        <end position="607"/>
    </location>
</feature>
<dbReference type="FunFam" id="1.20.1270.280:FF:000008">
    <property type="entry name" value="Dynein axonemal heavy chain 11"/>
    <property type="match status" value="1"/>
</dbReference>
<evidence type="ECO:0000259" key="15">
    <source>
        <dbReference type="Pfam" id="PF03028"/>
    </source>
</evidence>
<dbReference type="GO" id="GO:0045505">
    <property type="term" value="F:dynein intermediate chain binding"/>
    <property type="evidence" value="ECO:0007669"/>
    <property type="project" value="InterPro"/>
</dbReference>
<accession>A0A3Q7PF74</accession>
<dbReference type="Gene3D" id="6.10.140.1060">
    <property type="match status" value="1"/>
</dbReference>
<comment type="similarity">
    <text evidence="2">Belongs to the dynein heavy chain family.</text>
</comment>
<evidence type="ECO:0000256" key="5">
    <source>
        <dbReference type="ARBA" id="ARBA00022737"/>
    </source>
</evidence>
<dbReference type="FunFam" id="1.10.8.720:FF:000002">
    <property type="entry name" value="Dynein heavy chain 9, axonemal"/>
    <property type="match status" value="1"/>
</dbReference>
<evidence type="ECO:0000259" key="18">
    <source>
        <dbReference type="Pfam" id="PF18199"/>
    </source>
</evidence>
<keyword evidence="3" id="KW-0963">Cytoplasm</keyword>
<sequence>MNCLSKVSIPITEGLDSIAMLTDDATIATWNNEGLPSDRMSTENATILTHCERWPLMIDPQQQGIKWIKNKYGTELKVTHLGQKGFLNAIETALAFGDVILVENLGETIDPVLDPLLGRNTIKKGKYIRIGDKECEFNKNFRLILHTKLANPHYKPELQAQTTLLNFTVTEDGLEAQLLAEVVSLERPDLEKLKLVLTKHQNDFKIELKYLEDDLLLRLSAAEGSFLDDTELVERLEMTKATVAEIERKVIEAKENERKINEAREGYRPVAARASLLYFVINDLRKINPFYQFSLKAFNMLFLRAIEQADKVEATQGRVSVLMESITYAVFLYTSRALFERDKLTFLSQMAFQIFLRKKEIDPLELDFLLRFTVEHIYLSPVDFLTTQSWSTLKALTVLEEFRGIDRDVEGSAKQWRKWAESACPEKEKLPQEWKKKSLIQKLIILRAVRPDRMTYALRNFVEEKLGAKYVGRTRVDLVKAFEESSPATPIFFILSPGVDALKDLEILGKRLGFTMDSGKFHNVSLGQGQEVVAEKALEKASEGGHWVILQNVHLVAKWLGTLEKLLERFSQGGHRDYRVFMSAESAATPHEHVIPQGLLENSIKITNEPPTGMLANLHAALYNFDQDTLEACSKEQEFKSILFALCYFHACVAGRLRFGPRGWSRNYPFSPGDLTICANVLYNYLEANPHVPWEDLRYLFGEIMYGGHITDDWDRKLCRAYLEEFLNPSLIEDEFMLAPGFAAPPNLDYSGYHQYIEEKLPPESPALYGLHPNAEIEFLTVMSNTLFRTLLELQPRNALISEELGQSTEEKVKNVLDDLLEKLPEEFNMVEIMQKSSNRSPYVLVCFQECERMNVLLREIRVSLQQLDLGYKGELTLSPEMEAQQSQLSYDMVPDTWSKLAYPSTYSLAQWFSDLLLRCQELETWTHDLALPAVVWLSGFFNPQSFLTAIMQTMARRNGWPLDKTCLTVDVTKKTKEDYGHPPREGAYLHGLIMEGARWDTQSGTIAEACLKEVTSVMPVIFAKAIPTDRQETKHTYECPVYRTKMRGSNYVWTFRLKSPDKTAKWVLAGVALLLEA</sequence>
<evidence type="ECO:0000256" key="4">
    <source>
        <dbReference type="ARBA" id="ARBA00022701"/>
    </source>
</evidence>
<keyword evidence="6" id="KW-0547">Nucleotide-binding</keyword>
<keyword evidence="13" id="KW-0966">Cell projection</keyword>
<dbReference type="GO" id="GO:0030286">
    <property type="term" value="C:dynein complex"/>
    <property type="evidence" value="ECO:0007669"/>
    <property type="project" value="UniProtKB-KW"/>
</dbReference>
<dbReference type="InterPro" id="IPR004273">
    <property type="entry name" value="Dynein_heavy_D6_P-loop"/>
</dbReference>
<gene>
    <name evidence="20" type="primary">DNAH11</name>
</gene>
<dbReference type="Gene3D" id="3.10.490.20">
    <property type="match status" value="1"/>
</dbReference>
<dbReference type="InterPro" id="IPR035706">
    <property type="entry name" value="AAA_9"/>
</dbReference>
<keyword evidence="5" id="KW-0677">Repeat</keyword>
<dbReference type="InterPro" id="IPR041658">
    <property type="entry name" value="AAA_lid_11"/>
</dbReference>
<protein>
    <submittedName>
        <fullName evidence="20">Dynein heavy chain 11, axonemal isoform X1</fullName>
    </submittedName>
</protein>
<dbReference type="InterPro" id="IPR026983">
    <property type="entry name" value="DHC"/>
</dbReference>
<dbReference type="GO" id="GO:0005930">
    <property type="term" value="C:axoneme"/>
    <property type="evidence" value="ECO:0007669"/>
    <property type="project" value="UniProtKB-SubCell"/>
</dbReference>